<dbReference type="Proteomes" id="UP000196531">
    <property type="component" value="Unassembled WGS sequence"/>
</dbReference>
<name>A0A1Y5FB05_9BACT</name>
<reference evidence="2" key="1">
    <citation type="journal article" date="2017" name="Proc. Natl. Acad. Sci. U.S.A.">
        <title>Simulation of Deepwater Horizon oil plume reveals substrate specialization within a complex community of hydrocarbon-degraders.</title>
        <authorList>
            <person name="Hu P."/>
            <person name="Dubinsky E.A."/>
            <person name="Probst A.J."/>
            <person name="Wang J."/>
            <person name="Sieber C.M.K."/>
            <person name="Tom L.M."/>
            <person name="Gardinali P."/>
            <person name="Banfield J.F."/>
            <person name="Atlas R.M."/>
            <person name="Andersen G.L."/>
        </authorList>
    </citation>
    <scope>NUCLEOTIDE SEQUENCE [LARGE SCALE GENOMIC DNA]</scope>
</reference>
<sequence>MAKIYGFSFMKDGMRFDYPFREMLTCMSNLVDKCYLALGENDDGTSDEVSKFPQVEIIPTVWDMTKIGDGGQVFSEQTNIALTKLRENHQSEKGAWAIYLQSDEIIHERDFEQLRLDIEAAEASGCDAIRFRYFHFWMDHYHIAVNKRWYPSEIRAIKVDSKVVNYGDAQGFSEFTKVYESDVHIFHYGHVREMAKRAEKQKDLIKRIRPGAKFSKYLKREKKAFAKTKTVPLRIQHSEVMRERITRMGEVFEIPQLELLYIVGNQEDYSESFLKSLNIKNLVFADNVEAVPFEYRHGKMVIANSSNFQKFQWGIKTPRGMESELAREWTLEQRLIFLISEVISS</sequence>
<proteinExistence type="predicted"/>
<gene>
    <name evidence="1" type="ORF">A9Q84_05450</name>
</gene>
<evidence type="ECO:0000313" key="2">
    <source>
        <dbReference type="Proteomes" id="UP000196531"/>
    </source>
</evidence>
<dbReference type="AlphaFoldDB" id="A0A1Y5FB05"/>
<accession>A0A1Y5FB05</accession>
<organism evidence="1 2">
    <name type="scientific">Halobacteriovorax marinus</name>
    <dbReference type="NCBI Taxonomy" id="97084"/>
    <lineage>
        <taxon>Bacteria</taxon>
        <taxon>Pseudomonadati</taxon>
        <taxon>Bdellovibrionota</taxon>
        <taxon>Bacteriovoracia</taxon>
        <taxon>Bacteriovoracales</taxon>
        <taxon>Halobacteriovoraceae</taxon>
        <taxon>Halobacteriovorax</taxon>
    </lineage>
</organism>
<evidence type="ECO:0000313" key="1">
    <source>
        <dbReference type="EMBL" id="OUR98859.1"/>
    </source>
</evidence>
<dbReference type="EMBL" id="MAAO01000004">
    <property type="protein sequence ID" value="OUR98859.1"/>
    <property type="molecule type" value="Genomic_DNA"/>
</dbReference>
<comment type="caution">
    <text evidence="1">The sequence shown here is derived from an EMBL/GenBank/DDBJ whole genome shotgun (WGS) entry which is preliminary data.</text>
</comment>
<protein>
    <submittedName>
        <fullName evidence="1">Uncharacterized protein</fullName>
    </submittedName>
</protein>